<dbReference type="InterPro" id="IPR011992">
    <property type="entry name" value="EF-hand-dom_pair"/>
</dbReference>
<dbReference type="InterPro" id="IPR002048">
    <property type="entry name" value="EF_hand_dom"/>
</dbReference>
<dbReference type="PaxDb" id="2903-EOD10903"/>
<reference evidence="4" key="1">
    <citation type="journal article" date="2013" name="Nature">
        <title>Pan genome of the phytoplankton Emiliania underpins its global distribution.</title>
        <authorList>
            <person name="Read B.A."/>
            <person name="Kegel J."/>
            <person name="Klute M.J."/>
            <person name="Kuo A."/>
            <person name="Lefebvre S.C."/>
            <person name="Maumus F."/>
            <person name="Mayer C."/>
            <person name="Miller J."/>
            <person name="Monier A."/>
            <person name="Salamov A."/>
            <person name="Young J."/>
            <person name="Aguilar M."/>
            <person name="Claverie J.M."/>
            <person name="Frickenhaus S."/>
            <person name="Gonzalez K."/>
            <person name="Herman E.K."/>
            <person name="Lin Y.C."/>
            <person name="Napier J."/>
            <person name="Ogata H."/>
            <person name="Sarno A.F."/>
            <person name="Shmutz J."/>
            <person name="Schroeder D."/>
            <person name="de Vargas C."/>
            <person name="Verret F."/>
            <person name="von Dassow P."/>
            <person name="Valentin K."/>
            <person name="Van de Peer Y."/>
            <person name="Wheeler G."/>
            <person name="Dacks J.B."/>
            <person name="Delwiche C.F."/>
            <person name="Dyhrman S.T."/>
            <person name="Glockner G."/>
            <person name="John U."/>
            <person name="Richards T."/>
            <person name="Worden A.Z."/>
            <person name="Zhang X."/>
            <person name="Grigoriev I.V."/>
            <person name="Allen A.E."/>
            <person name="Bidle K."/>
            <person name="Borodovsky M."/>
            <person name="Bowler C."/>
            <person name="Brownlee C."/>
            <person name="Cock J.M."/>
            <person name="Elias M."/>
            <person name="Gladyshev V.N."/>
            <person name="Groth M."/>
            <person name="Guda C."/>
            <person name="Hadaegh A."/>
            <person name="Iglesias-Rodriguez M.D."/>
            <person name="Jenkins J."/>
            <person name="Jones B.M."/>
            <person name="Lawson T."/>
            <person name="Leese F."/>
            <person name="Lindquist E."/>
            <person name="Lobanov A."/>
            <person name="Lomsadze A."/>
            <person name="Malik S.B."/>
            <person name="Marsh M.E."/>
            <person name="Mackinder L."/>
            <person name="Mock T."/>
            <person name="Mueller-Roeber B."/>
            <person name="Pagarete A."/>
            <person name="Parker M."/>
            <person name="Probert I."/>
            <person name="Quesneville H."/>
            <person name="Raines C."/>
            <person name="Rensing S.A."/>
            <person name="Riano-Pachon D.M."/>
            <person name="Richier S."/>
            <person name="Rokitta S."/>
            <person name="Shiraiwa Y."/>
            <person name="Soanes D.M."/>
            <person name="van der Giezen M."/>
            <person name="Wahlund T.M."/>
            <person name="Williams B."/>
            <person name="Wilson W."/>
            <person name="Wolfe G."/>
            <person name="Wurch L.L."/>
        </authorList>
    </citation>
    <scope>NUCLEOTIDE SEQUENCE</scope>
</reference>
<accession>A0A0D3II18</accession>
<dbReference type="STRING" id="2903.R1BLW0"/>
<evidence type="ECO:0000313" key="4">
    <source>
        <dbReference type="Proteomes" id="UP000013827"/>
    </source>
</evidence>
<dbReference type="EnsemblProtists" id="EOD10903">
    <property type="protein sequence ID" value="EOD10903"/>
    <property type="gene ID" value="EMIHUDRAFT_215185"/>
</dbReference>
<evidence type="ECO:0000313" key="3">
    <source>
        <dbReference type="EnsemblProtists" id="EOD10903"/>
    </source>
</evidence>
<dbReference type="PANTHER" id="PTHR46763:SF1">
    <property type="entry name" value="DYNEIN REGULATORY COMPLEX PROTEIN 8"/>
    <property type="match status" value="1"/>
</dbReference>
<dbReference type="Gene3D" id="1.10.238.10">
    <property type="entry name" value="EF-hand"/>
    <property type="match status" value="1"/>
</dbReference>
<dbReference type="SUPFAM" id="SSF47473">
    <property type="entry name" value="EF-hand"/>
    <property type="match status" value="1"/>
</dbReference>
<dbReference type="RefSeq" id="XP_005763332.1">
    <property type="nucleotide sequence ID" value="XM_005763275.1"/>
</dbReference>
<keyword evidence="4" id="KW-1185">Reference proteome</keyword>
<dbReference type="PROSITE" id="PS50222">
    <property type="entry name" value="EF_HAND_2"/>
    <property type="match status" value="1"/>
</dbReference>
<evidence type="ECO:0000259" key="2">
    <source>
        <dbReference type="PROSITE" id="PS50222"/>
    </source>
</evidence>
<name>A0A0D3II18_EMIH1</name>
<reference evidence="3" key="2">
    <citation type="submission" date="2024-10" db="UniProtKB">
        <authorList>
            <consortium name="EnsemblProtists"/>
        </authorList>
    </citation>
    <scope>IDENTIFICATION</scope>
</reference>
<dbReference type="AlphaFoldDB" id="A0A0D3II18"/>
<dbReference type="GO" id="GO:0005509">
    <property type="term" value="F:calcium ion binding"/>
    <property type="evidence" value="ECO:0007669"/>
    <property type="project" value="InterPro"/>
</dbReference>
<proteinExistence type="predicted"/>
<organism evidence="3 4">
    <name type="scientific">Emiliania huxleyi (strain CCMP1516)</name>
    <dbReference type="NCBI Taxonomy" id="280463"/>
    <lineage>
        <taxon>Eukaryota</taxon>
        <taxon>Haptista</taxon>
        <taxon>Haptophyta</taxon>
        <taxon>Prymnesiophyceae</taxon>
        <taxon>Isochrysidales</taxon>
        <taxon>Noelaerhabdaceae</taxon>
        <taxon>Emiliania</taxon>
    </lineage>
</organism>
<feature type="region of interest" description="Disordered" evidence="1">
    <location>
        <begin position="1"/>
        <end position="33"/>
    </location>
</feature>
<dbReference type="KEGG" id="ehx:EMIHUDRAFT_215185"/>
<evidence type="ECO:0000256" key="1">
    <source>
        <dbReference type="SAM" id="MobiDB-lite"/>
    </source>
</evidence>
<dbReference type="Proteomes" id="UP000013827">
    <property type="component" value="Unassembled WGS sequence"/>
</dbReference>
<dbReference type="GeneID" id="17257073"/>
<sequence>MASGQDITLADDSELPPAPPVPPPPSPEEEEARRLTKAVFSMYDAGGTETVDAHHVGDMVRQLGIFPSSADLQNIKLELLEHGGESTLTYERWEGVMSGLILSRRYPRDSEERAFRAIDTKGEGYLNPESLRKLLTLRGDKLSEARGAECEGSTTIMLPGGYSTTSMPPLWVLSLPVAVHPLPLIRPLGFSYLHGKKELECTCTSARKS</sequence>
<protein>
    <recommendedName>
        <fullName evidence="2">EF-hand domain-containing protein</fullName>
    </recommendedName>
</protein>
<dbReference type="PANTHER" id="PTHR46763">
    <property type="entry name" value="DYNEIN REGULATORY COMPLEX PROTEIN 8"/>
    <property type="match status" value="1"/>
</dbReference>
<feature type="domain" description="EF-hand" evidence="2">
    <location>
        <begin position="106"/>
        <end position="141"/>
    </location>
</feature>
<dbReference type="HOGENOM" id="CLU_1317565_0_0_1"/>
<dbReference type="eggNOG" id="KOG0027">
    <property type="taxonomic scope" value="Eukaryota"/>
</dbReference>
<feature type="compositionally biased region" description="Pro residues" evidence="1">
    <location>
        <begin position="16"/>
        <end position="26"/>
    </location>
</feature>